<comment type="caution">
    <text evidence="4">The sequence shown here is derived from an EMBL/GenBank/DDBJ whole genome shotgun (WGS) entry which is preliminary data.</text>
</comment>
<evidence type="ECO:0000259" key="3">
    <source>
        <dbReference type="PROSITE" id="PS51371"/>
    </source>
</evidence>
<dbReference type="PANTHER" id="PTHR43080">
    <property type="entry name" value="CBS DOMAIN-CONTAINING PROTEIN CBSX3, MITOCHONDRIAL"/>
    <property type="match status" value="1"/>
</dbReference>
<evidence type="ECO:0000313" key="5">
    <source>
        <dbReference type="Proteomes" id="UP001165378"/>
    </source>
</evidence>
<dbReference type="InterPro" id="IPR051257">
    <property type="entry name" value="Diverse_CBS-Domain"/>
</dbReference>
<dbReference type="SMART" id="SM00116">
    <property type="entry name" value="CBS"/>
    <property type="match status" value="2"/>
</dbReference>
<dbReference type="PROSITE" id="PS51371">
    <property type="entry name" value="CBS"/>
    <property type="match status" value="2"/>
</dbReference>
<keyword evidence="5" id="KW-1185">Reference proteome</keyword>
<dbReference type="InterPro" id="IPR046342">
    <property type="entry name" value="CBS_dom_sf"/>
</dbReference>
<accession>A0AA41Q5T6</accession>
<dbReference type="Proteomes" id="UP001165378">
    <property type="component" value="Unassembled WGS sequence"/>
</dbReference>
<proteinExistence type="predicted"/>
<evidence type="ECO:0000256" key="1">
    <source>
        <dbReference type="ARBA" id="ARBA00023122"/>
    </source>
</evidence>
<evidence type="ECO:0000256" key="2">
    <source>
        <dbReference type="PROSITE-ProRule" id="PRU00703"/>
    </source>
</evidence>
<dbReference type="InterPro" id="IPR000644">
    <property type="entry name" value="CBS_dom"/>
</dbReference>
<dbReference type="RefSeq" id="WP_235056418.1">
    <property type="nucleotide sequence ID" value="NZ_JAKFHA010000026.1"/>
</dbReference>
<feature type="domain" description="CBS" evidence="3">
    <location>
        <begin position="77"/>
        <end position="136"/>
    </location>
</feature>
<dbReference type="PANTHER" id="PTHR43080:SF2">
    <property type="entry name" value="CBS DOMAIN-CONTAINING PROTEIN"/>
    <property type="match status" value="1"/>
</dbReference>
<sequence>MDKMPLKARDVMHAGAQCVPENSSLMDAAKMMRDLDVGCVPICGTDDKLKGVVTDRDIVMHCCAEGRDPAQVKAGELAGTLYWCDADADLNDVLDLMEIHQIRRIPVIDMTEGHRLVGMISEADLARNVTDRQMAEFVEKVYAAS</sequence>
<name>A0AA41Q5T6_9ACTN</name>
<organism evidence="4 5">
    <name type="scientific">Yinghuangia soli</name>
    <dbReference type="NCBI Taxonomy" id="2908204"/>
    <lineage>
        <taxon>Bacteria</taxon>
        <taxon>Bacillati</taxon>
        <taxon>Actinomycetota</taxon>
        <taxon>Actinomycetes</taxon>
        <taxon>Kitasatosporales</taxon>
        <taxon>Streptomycetaceae</taxon>
        <taxon>Yinghuangia</taxon>
    </lineage>
</organism>
<dbReference type="CDD" id="cd04622">
    <property type="entry name" value="CBS_pair_HRP1_like"/>
    <property type="match status" value="1"/>
</dbReference>
<dbReference type="SUPFAM" id="SSF54631">
    <property type="entry name" value="CBS-domain pair"/>
    <property type="match status" value="1"/>
</dbReference>
<dbReference type="Pfam" id="PF00571">
    <property type="entry name" value="CBS"/>
    <property type="match status" value="2"/>
</dbReference>
<dbReference type="Gene3D" id="3.10.580.10">
    <property type="entry name" value="CBS-domain"/>
    <property type="match status" value="1"/>
</dbReference>
<protein>
    <submittedName>
        <fullName evidence="4">CBS domain-containing protein</fullName>
    </submittedName>
</protein>
<keyword evidence="1 2" id="KW-0129">CBS domain</keyword>
<feature type="domain" description="CBS" evidence="3">
    <location>
        <begin position="12"/>
        <end position="69"/>
    </location>
</feature>
<dbReference type="EMBL" id="JAKFHA010000026">
    <property type="protein sequence ID" value="MCF2531772.1"/>
    <property type="molecule type" value="Genomic_DNA"/>
</dbReference>
<evidence type="ECO:0000313" key="4">
    <source>
        <dbReference type="EMBL" id="MCF2531772.1"/>
    </source>
</evidence>
<dbReference type="AlphaFoldDB" id="A0AA41Q5T6"/>
<gene>
    <name evidence="4" type="ORF">LZ495_31770</name>
</gene>
<reference evidence="4" key="1">
    <citation type="submission" date="2022-01" db="EMBL/GenBank/DDBJ databases">
        <title>Genome-Based Taxonomic Classification of the Phylum Actinobacteria.</title>
        <authorList>
            <person name="Gao Y."/>
        </authorList>
    </citation>
    <scope>NUCLEOTIDE SEQUENCE</scope>
    <source>
        <strain evidence="4">KLBMP 8922</strain>
    </source>
</reference>